<reference evidence="3" key="1">
    <citation type="journal article" date="2019" name="Int. J. Syst. Evol. Microbiol.">
        <title>The Global Catalogue of Microorganisms (GCM) 10K type strain sequencing project: providing services to taxonomists for standard genome sequencing and annotation.</title>
        <authorList>
            <consortium name="The Broad Institute Genomics Platform"/>
            <consortium name="The Broad Institute Genome Sequencing Center for Infectious Disease"/>
            <person name="Wu L."/>
            <person name="Ma J."/>
        </authorList>
    </citation>
    <scope>NUCLEOTIDE SEQUENCE [LARGE SCALE GENOMIC DNA]</scope>
    <source>
        <strain evidence="3">KCTC 52416</strain>
    </source>
</reference>
<gene>
    <name evidence="2" type="ORF">ACFOET_08695</name>
</gene>
<keyword evidence="3" id="KW-1185">Reference proteome</keyword>
<sequence>MTKTESTQTEVILLEADVQNQIYNIRGLNVMIDSDLATLYELETKALNQAVRRNIERFPNDFMFQLTKEEWANLRSQIVTASWGGRRNEPFVFTEYGVLMLSSVLNSQRAIQVNIRIMRIFNQLRTAIMSETDIRLEIEKIKRSLDNHDKNIELVFHYLDELNDKIKRPPLLPDREMVGYKIGEGKDKN</sequence>
<dbReference type="EMBL" id="JBHRTA010000029">
    <property type="protein sequence ID" value="MFC3197688.1"/>
    <property type="molecule type" value="Genomic_DNA"/>
</dbReference>
<evidence type="ECO:0000313" key="2">
    <source>
        <dbReference type="EMBL" id="MFC3197688.1"/>
    </source>
</evidence>
<protein>
    <submittedName>
        <fullName evidence="2">ORF6N domain-containing protein</fullName>
    </submittedName>
</protein>
<proteinExistence type="predicted"/>
<name>A0ABV7JHY7_9SPHI</name>
<organism evidence="2 3">
    <name type="scientific">Parapedobacter deserti</name>
    <dbReference type="NCBI Taxonomy" id="1912957"/>
    <lineage>
        <taxon>Bacteria</taxon>
        <taxon>Pseudomonadati</taxon>
        <taxon>Bacteroidota</taxon>
        <taxon>Sphingobacteriia</taxon>
        <taxon>Sphingobacteriales</taxon>
        <taxon>Sphingobacteriaceae</taxon>
        <taxon>Parapedobacter</taxon>
    </lineage>
</organism>
<dbReference type="Proteomes" id="UP001595526">
    <property type="component" value="Unassembled WGS sequence"/>
</dbReference>
<evidence type="ECO:0000313" key="3">
    <source>
        <dbReference type="Proteomes" id="UP001595526"/>
    </source>
</evidence>
<feature type="domain" description="KilA-N DNA-binding" evidence="1">
    <location>
        <begin position="20"/>
        <end position="104"/>
    </location>
</feature>
<dbReference type="InterPro" id="IPR018873">
    <property type="entry name" value="KilA-N_DNA-bd_domain"/>
</dbReference>
<evidence type="ECO:0000259" key="1">
    <source>
        <dbReference type="Pfam" id="PF10543"/>
    </source>
</evidence>
<dbReference type="RefSeq" id="WP_379021617.1">
    <property type="nucleotide sequence ID" value="NZ_JBHRTA010000029.1"/>
</dbReference>
<comment type="caution">
    <text evidence="2">The sequence shown here is derived from an EMBL/GenBank/DDBJ whole genome shotgun (WGS) entry which is preliminary data.</text>
</comment>
<dbReference type="Pfam" id="PF10543">
    <property type="entry name" value="ORF6N"/>
    <property type="match status" value="1"/>
</dbReference>
<accession>A0ABV7JHY7</accession>